<reference evidence="3 4" key="1">
    <citation type="submission" date="2019-12" db="EMBL/GenBank/DDBJ databases">
        <title>Roseobacter cerasinus sp. nov., isolated from seawater around aquaculture.</title>
        <authorList>
            <person name="Muramatsu S."/>
            <person name="Takabe Y."/>
            <person name="Mori K."/>
            <person name="Takaichi S."/>
            <person name="Hanada S."/>
        </authorList>
    </citation>
    <scope>NUCLEOTIDE SEQUENCE [LARGE SCALE GENOMIC DNA]</scope>
    <source>
        <strain evidence="3 4">AI77</strain>
    </source>
</reference>
<evidence type="ECO:0000259" key="2">
    <source>
        <dbReference type="Pfam" id="PF08450"/>
    </source>
</evidence>
<feature type="domain" description="SMP-30/Gluconolactonase/LRE-like region" evidence="2">
    <location>
        <begin position="32"/>
        <end position="293"/>
    </location>
</feature>
<dbReference type="RefSeq" id="WP_159979156.1">
    <property type="nucleotide sequence ID" value="NZ_BLIV01000006.1"/>
</dbReference>
<dbReference type="Pfam" id="PF08450">
    <property type="entry name" value="SGL"/>
    <property type="match status" value="1"/>
</dbReference>
<comment type="caution">
    <text evidence="3">The sequence shown here is derived from an EMBL/GenBank/DDBJ whole genome shotgun (WGS) entry which is preliminary data.</text>
</comment>
<dbReference type="PANTHER" id="PTHR47572">
    <property type="entry name" value="LIPOPROTEIN-RELATED"/>
    <property type="match status" value="1"/>
</dbReference>
<dbReference type="PANTHER" id="PTHR47572:SF4">
    <property type="entry name" value="LACTONASE DRP35"/>
    <property type="match status" value="1"/>
</dbReference>
<evidence type="ECO:0000313" key="4">
    <source>
        <dbReference type="Proteomes" id="UP000436522"/>
    </source>
</evidence>
<dbReference type="EMBL" id="BLIV01000006">
    <property type="protein sequence ID" value="GFE51443.1"/>
    <property type="molecule type" value="Genomic_DNA"/>
</dbReference>
<evidence type="ECO:0000313" key="3">
    <source>
        <dbReference type="EMBL" id="GFE51443.1"/>
    </source>
</evidence>
<dbReference type="Gene3D" id="2.120.10.30">
    <property type="entry name" value="TolB, C-terminal domain"/>
    <property type="match status" value="1"/>
</dbReference>
<sequence>MTQPRFIPVDPRFETFVDTSRPPEQIADGCIWTEGPVWHDDQLFFNDIPNKRMMRWRESTGAQVALANSEFANGNTRDLGGHMISCEHGGRRVIRRHDPLDASAVEVIADSFEGKRLNSPNDVVVRSDGSVWFTDPPYGINSDIEGYPADSEIGGCYVFCADTDGVLHAVATDFDKPNGLAFSPDERRLYVADSGAIRGASFPGIDYELPHHIRVFDVEGVTLCNPRVFAVVAPGVPDGFRVDHEGYIWTSALDGIHCLSPEGALIGKIWLPQQTSNICFGGASGQTMFITSSDKVYRVESTRRDAAHVLRDQERTLS</sequence>
<dbReference type="Proteomes" id="UP000436522">
    <property type="component" value="Unassembled WGS sequence"/>
</dbReference>
<protein>
    <submittedName>
        <fullName evidence="3">Gluconolactonase</fullName>
    </submittedName>
</protein>
<gene>
    <name evidence="3" type="ORF">So717_31960</name>
</gene>
<dbReference type="InterPro" id="IPR011042">
    <property type="entry name" value="6-blade_b-propeller_TolB-like"/>
</dbReference>
<keyword evidence="4" id="KW-1185">Reference proteome</keyword>
<dbReference type="InterPro" id="IPR051262">
    <property type="entry name" value="SMP-30/CGR1_Lactonase"/>
</dbReference>
<organism evidence="3 4">
    <name type="scientific">Roseobacter cerasinus</name>
    <dbReference type="NCBI Taxonomy" id="2602289"/>
    <lineage>
        <taxon>Bacteria</taxon>
        <taxon>Pseudomonadati</taxon>
        <taxon>Pseudomonadota</taxon>
        <taxon>Alphaproteobacteria</taxon>
        <taxon>Rhodobacterales</taxon>
        <taxon>Roseobacteraceae</taxon>
        <taxon>Roseobacter</taxon>
    </lineage>
</organism>
<proteinExistence type="predicted"/>
<dbReference type="InterPro" id="IPR013658">
    <property type="entry name" value="SGL"/>
</dbReference>
<dbReference type="GO" id="GO:0016787">
    <property type="term" value="F:hydrolase activity"/>
    <property type="evidence" value="ECO:0007669"/>
    <property type="project" value="UniProtKB-KW"/>
</dbReference>
<dbReference type="SUPFAM" id="SSF63829">
    <property type="entry name" value="Calcium-dependent phosphotriesterase"/>
    <property type="match status" value="1"/>
</dbReference>
<keyword evidence="1" id="KW-0378">Hydrolase</keyword>
<dbReference type="OrthoDB" id="241638at2"/>
<evidence type="ECO:0000256" key="1">
    <source>
        <dbReference type="ARBA" id="ARBA00022801"/>
    </source>
</evidence>
<accession>A0A640VTA6</accession>
<dbReference type="AlphaFoldDB" id="A0A640VTA6"/>
<name>A0A640VTA6_9RHOB</name>